<dbReference type="Proteomes" id="UP000811246">
    <property type="component" value="Chromosome 5"/>
</dbReference>
<keyword evidence="5" id="KW-0472">Membrane</keyword>
<dbReference type="PANTHER" id="PTHR22835">
    <property type="entry name" value="ZINC FINGER FYVE DOMAIN CONTAINING PROTEIN"/>
    <property type="match status" value="1"/>
</dbReference>
<dbReference type="Pfam" id="PF00657">
    <property type="entry name" value="Lipase_GDSL"/>
    <property type="match status" value="1"/>
</dbReference>
<sequence length="477" mass="53538">MENWVHSAFVNCRCKFPCNEIARVEGIETLGLSDYFLLVNLFKIVKVKTPFSQRIQDLNNLLRGAMDYWVRPIDRVWRWSRPWTLRKSVEVVAVLSSLVVGFSIFMAIGRRGTLGQFPLANSSHCDFPAIFNFGDSNSDTGGKSAAFRRILSPNGDTFFGKPAGRYSDGLVVIDFIAEKLRLPFLSAYLDSMGTNFRHGANFATGGSTIQPVDMRIYEMGFSPISLDIQLLQFEQFRARTFELYREGRNSYTKNSLPRPEDFSKALYTLDIGQNDLHFGFSSMTEKQLLESIPNIINKFSQAVEKLYHLGARAFWIHNTGPIGCLPYSVTYYPPKPENTDKNGCVLSHNKIAQEFNRQLLVKVSQHRVQLPDAILTYTDVFSAKYNLISEAKKLGFANPLGFCCGHFGDPSVQCGEKAVNGTEVFGVSCSNPSVYISWDGGHYSHAANKWIANRILDGNLSDPSIPITEACRKPAHL</sequence>
<feature type="transmembrane region" description="Helical" evidence="5">
    <location>
        <begin position="88"/>
        <end position="108"/>
    </location>
</feature>
<keyword evidence="5" id="KW-1133">Transmembrane helix</keyword>
<evidence type="ECO:0000313" key="7">
    <source>
        <dbReference type="Proteomes" id="UP000811246"/>
    </source>
</evidence>
<proteinExistence type="inferred from homology"/>
<dbReference type="AlphaFoldDB" id="A0A922F0K9"/>
<name>A0A922F0K9_CARIL</name>
<evidence type="ECO:0000313" key="6">
    <source>
        <dbReference type="EMBL" id="KAG6713881.1"/>
    </source>
</evidence>
<evidence type="ECO:0000256" key="1">
    <source>
        <dbReference type="ARBA" id="ARBA00008668"/>
    </source>
</evidence>
<organism evidence="6 7">
    <name type="scientific">Carya illinoinensis</name>
    <name type="common">Pecan</name>
    <dbReference type="NCBI Taxonomy" id="32201"/>
    <lineage>
        <taxon>Eukaryota</taxon>
        <taxon>Viridiplantae</taxon>
        <taxon>Streptophyta</taxon>
        <taxon>Embryophyta</taxon>
        <taxon>Tracheophyta</taxon>
        <taxon>Spermatophyta</taxon>
        <taxon>Magnoliopsida</taxon>
        <taxon>eudicotyledons</taxon>
        <taxon>Gunneridae</taxon>
        <taxon>Pentapetalae</taxon>
        <taxon>rosids</taxon>
        <taxon>fabids</taxon>
        <taxon>Fagales</taxon>
        <taxon>Juglandaceae</taxon>
        <taxon>Carya</taxon>
    </lineage>
</organism>
<evidence type="ECO:0000256" key="5">
    <source>
        <dbReference type="SAM" id="Phobius"/>
    </source>
</evidence>
<dbReference type="GO" id="GO:0016788">
    <property type="term" value="F:hydrolase activity, acting on ester bonds"/>
    <property type="evidence" value="ECO:0007669"/>
    <property type="project" value="InterPro"/>
</dbReference>
<dbReference type="CDD" id="cd01837">
    <property type="entry name" value="SGNH_plant_lipase_like"/>
    <property type="match status" value="1"/>
</dbReference>
<dbReference type="EMBL" id="CM031829">
    <property type="protein sequence ID" value="KAG6713881.1"/>
    <property type="molecule type" value="Genomic_DNA"/>
</dbReference>
<protein>
    <submittedName>
        <fullName evidence="6">Uncharacterized protein</fullName>
    </submittedName>
</protein>
<accession>A0A922F0K9</accession>
<evidence type="ECO:0000256" key="2">
    <source>
        <dbReference type="ARBA" id="ARBA00022729"/>
    </source>
</evidence>
<evidence type="ECO:0000256" key="3">
    <source>
        <dbReference type="ARBA" id="ARBA00022801"/>
    </source>
</evidence>
<keyword evidence="5" id="KW-0812">Transmembrane</keyword>
<dbReference type="PANTHER" id="PTHR22835:SF510">
    <property type="entry name" value="GDSL ESTERASE_LIPASE"/>
    <property type="match status" value="1"/>
</dbReference>
<comment type="similarity">
    <text evidence="1">Belongs to the 'GDSL' lipolytic enzyme family.</text>
</comment>
<evidence type="ECO:0000256" key="4">
    <source>
        <dbReference type="ARBA" id="ARBA00023180"/>
    </source>
</evidence>
<gene>
    <name evidence="6" type="ORF">I3842_05G175200</name>
</gene>
<dbReference type="InterPro" id="IPR035669">
    <property type="entry name" value="SGNH_plant_lipase-like"/>
</dbReference>
<keyword evidence="4" id="KW-0325">Glycoprotein</keyword>
<reference evidence="6" key="1">
    <citation type="submission" date="2021-01" db="EMBL/GenBank/DDBJ databases">
        <authorList>
            <person name="Lovell J.T."/>
            <person name="Bentley N."/>
            <person name="Bhattarai G."/>
            <person name="Jenkins J.W."/>
            <person name="Sreedasyam A."/>
            <person name="Alarcon Y."/>
            <person name="Bock C."/>
            <person name="Boston L."/>
            <person name="Carlson J."/>
            <person name="Cervantes K."/>
            <person name="Clermont K."/>
            <person name="Krom N."/>
            <person name="Kubenka K."/>
            <person name="Mamidi S."/>
            <person name="Mattison C."/>
            <person name="Monteros M."/>
            <person name="Pisani C."/>
            <person name="Plott C."/>
            <person name="Rajasekar S."/>
            <person name="Rhein H.S."/>
            <person name="Rohla C."/>
            <person name="Song M."/>
            <person name="Hilaire R.S."/>
            <person name="Shu S."/>
            <person name="Wells L."/>
            <person name="Wang X."/>
            <person name="Webber J."/>
            <person name="Heerema R.J."/>
            <person name="Klein P."/>
            <person name="Conner P."/>
            <person name="Grauke L."/>
            <person name="Grimwood J."/>
            <person name="Schmutz J."/>
            <person name="Randall J.J."/>
        </authorList>
    </citation>
    <scope>NUCLEOTIDE SEQUENCE</scope>
    <source>
        <tissue evidence="6">Leaf</tissue>
    </source>
</reference>
<dbReference type="InterPro" id="IPR001087">
    <property type="entry name" value="GDSL"/>
</dbReference>
<comment type="caution">
    <text evidence="6">The sequence shown here is derived from an EMBL/GenBank/DDBJ whole genome shotgun (WGS) entry which is preliminary data.</text>
</comment>
<keyword evidence="2" id="KW-0732">Signal</keyword>
<keyword evidence="3" id="KW-0378">Hydrolase</keyword>